<accession>A0A1G1Y7V5</accession>
<dbReference type="AlphaFoldDB" id="A0A1G1Y7V5"/>
<evidence type="ECO:0000313" key="3">
    <source>
        <dbReference type="Proteomes" id="UP000178432"/>
    </source>
</evidence>
<name>A0A1G1Y7V5_9BACT</name>
<feature type="region of interest" description="Disordered" evidence="1">
    <location>
        <begin position="238"/>
        <end position="261"/>
    </location>
</feature>
<proteinExistence type="predicted"/>
<organism evidence="2 3">
    <name type="scientific">Candidatus Buchananbacteria bacterium RIFCSPHIGHO2_01_FULL_46_12</name>
    <dbReference type="NCBI Taxonomy" id="1797536"/>
    <lineage>
        <taxon>Bacteria</taxon>
        <taxon>Candidatus Buchananiibacteriota</taxon>
    </lineage>
</organism>
<protein>
    <submittedName>
        <fullName evidence="2">Uncharacterized protein</fullName>
    </submittedName>
</protein>
<reference evidence="2 3" key="1">
    <citation type="journal article" date="2016" name="Nat. Commun.">
        <title>Thousands of microbial genomes shed light on interconnected biogeochemical processes in an aquifer system.</title>
        <authorList>
            <person name="Anantharaman K."/>
            <person name="Brown C.T."/>
            <person name="Hug L.A."/>
            <person name="Sharon I."/>
            <person name="Castelle C.J."/>
            <person name="Probst A.J."/>
            <person name="Thomas B.C."/>
            <person name="Singh A."/>
            <person name="Wilkins M.J."/>
            <person name="Karaoz U."/>
            <person name="Brodie E.L."/>
            <person name="Williams K.H."/>
            <person name="Hubbard S.S."/>
            <person name="Banfield J.F."/>
        </authorList>
    </citation>
    <scope>NUCLEOTIDE SEQUENCE [LARGE SCALE GENOMIC DNA]</scope>
</reference>
<dbReference type="EMBL" id="MHIF01000013">
    <property type="protein sequence ID" value="OGY48409.1"/>
    <property type="molecule type" value="Genomic_DNA"/>
</dbReference>
<comment type="caution">
    <text evidence="2">The sequence shown here is derived from an EMBL/GenBank/DDBJ whole genome shotgun (WGS) entry which is preliminary data.</text>
</comment>
<evidence type="ECO:0000256" key="1">
    <source>
        <dbReference type="SAM" id="MobiDB-lite"/>
    </source>
</evidence>
<dbReference type="Proteomes" id="UP000178432">
    <property type="component" value="Unassembled WGS sequence"/>
</dbReference>
<gene>
    <name evidence="2" type="ORF">A2663_01620</name>
</gene>
<evidence type="ECO:0000313" key="2">
    <source>
        <dbReference type="EMBL" id="OGY48409.1"/>
    </source>
</evidence>
<sequence>MLKVKFNYNINKDAWSWVAIAKDKNLWGLNWKNEIAYIPKELLSKILKSSFSRAVKITENYIENNPKRTYKEILIKSEIDSLKKTWGTIEEKYFKILAVITQKPIFSENFGCFLTTGFMCPYNQKDNWFMISVWHSLPFSITTICHEIMHLQFLHDYKNYLEKKGLKNNQIEDLKESLTFLLNEPEFEEIILSEDIGYPEHIKLRKKLKSIWLKDKNFQNLIDRAILAIKKSYSQPRNEPAFIKKEKKKKAKEGKRSGEKK</sequence>